<accession>A0A8D6PYV2</accession>
<dbReference type="RefSeq" id="WP_069334953.1">
    <property type="nucleotide sequence ID" value="NZ_CP124698.1"/>
</dbReference>
<evidence type="ECO:0000313" key="1">
    <source>
        <dbReference type="EMBL" id="CAB3556931.1"/>
    </source>
</evidence>
<reference evidence="1" key="1">
    <citation type="submission" date="2020-04" db="EMBL/GenBank/DDBJ databases">
        <authorList>
            <person name="Naeem R."/>
            <person name="Antony C."/>
            <person name="Guan Q."/>
        </authorList>
    </citation>
    <scope>NUCLEOTIDE SEQUENCE</scope>
    <source>
        <strain evidence="1">NGKP54</strain>
    </source>
</reference>
<dbReference type="EMBL" id="LR793264">
    <property type="protein sequence ID" value="CAB3556931.1"/>
    <property type="molecule type" value="Genomic_DNA"/>
</dbReference>
<proteinExistence type="predicted"/>
<dbReference type="AlphaFoldDB" id="A0A8D6PYV2"/>
<sequence length="99" mass="11022">MTSKLTRDQLRKRAQLKAKNLTHAISQSAFAGVRSELEEELQFLQCALACLEGVNSEPVPVVQEKCPAEIRDLLASHSDALFNDDDAQEIWNACRAAMH</sequence>
<gene>
    <name evidence="1" type="ORF">NGKP54_PROKKA_01116</name>
</gene>
<name>A0A8D6PYV2_KLEPN</name>
<protein>
    <submittedName>
        <fullName evidence="1">Uncharacterized protein</fullName>
    </submittedName>
</protein>
<organism evidence="1">
    <name type="scientific">Klebsiella pneumoniae</name>
    <dbReference type="NCBI Taxonomy" id="573"/>
    <lineage>
        <taxon>Bacteria</taxon>
        <taxon>Pseudomonadati</taxon>
        <taxon>Pseudomonadota</taxon>
        <taxon>Gammaproteobacteria</taxon>
        <taxon>Enterobacterales</taxon>
        <taxon>Enterobacteriaceae</taxon>
        <taxon>Klebsiella/Raoultella group</taxon>
        <taxon>Klebsiella</taxon>
        <taxon>Klebsiella pneumoniae complex</taxon>
    </lineage>
</organism>